<evidence type="ECO:0000313" key="1">
    <source>
        <dbReference type="EMBL" id="MBX64287.1"/>
    </source>
</evidence>
<accession>A0A2P2QBJ6</accession>
<sequence>MFLGETLTASPATPFPHPDWWFCEVLAVIAS</sequence>
<reference evidence="1" key="1">
    <citation type="submission" date="2018-02" db="EMBL/GenBank/DDBJ databases">
        <title>Rhizophora mucronata_Transcriptome.</title>
        <authorList>
            <person name="Meera S.P."/>
            <person name="Sreeshan A."/>
            <person name="Augustine A."/>
        </authorList>
    </citation>
    <scope>NUCLEOTIDE SEQUENCE</scope>
    <source>
        <tissue evidence="1">Leaf</tissue>
    </source>
</reference>
<proteinExistence type="predicted"/>
<name>A0A2P2QBJ6_RHIMU</name>
<organism evidence="1">
    <name type="scientific">Rhizophora mucronata</name>
    <name type="common">Asiatic mangrove</name>
    <dbReference type="NCBI Taxonomy" id="61149"/>
    <lineage>
        <taxon>Eukaryota</taxon>
        <taxon>Viridiplantae</taxon>
        <taxon>Streptophyta</taxon>
        <taxon>Embryophyta</taxon>
        <taxon>Tracheophyta</taxon>
        <taxon>Spermatophyta</taxon>
        <taxon>Magnoliopsida</taxon>
        <taxon>eudicotyledons</taxon>
        <taxon>Gunneridae</taxon>
        <taxon>Pentapetalae</taxon>
        <taxon>rosids</taxon>
        <taxon>fabids</taxon>
        <taxon>Malpighiales</taxon>
        <taxon>Rhizophoraceae</taxon>
        <taxon>Rhizophora</taxon>
    </lineage>
</organism>
<dbReference type="AlphaFoldDB" id="A0A2P2QBJ6"/>
<protein>
    <submittedName>
        <fullName evidence="1">Uncharacterized protein MANES_18G010500</fullName>
    </submittedName>
</protein>
<dbReference type="EMBL" id="GGEC01083803">
    <property type="protein sequence ID" value="MBX64287.1"/>
    <property type="molecule type" value="Transcribed_RNA"/>
</dbReference>